<evidence type="ECO:0000256" key="1">
    <source>
        <dbReference type="SAM" id="MobiDB-lite"/>
    </source>
</evidence>
<keyword evidence="4" id="KW-1185">Reference proteome</keyword>
<dbReference type="EMBL" id="KE525316">
    <property type="protein sequence ID" value="KFB46337.1"/>
    <property type="molecule type" value="Genomic_DNA"/>
</dbReference>
<dbReference type="OrthoDB" id="7763390at2759"/>
<name>A0A084W7Z3_ANOSI</name>
<protein>
    <submittedName>
        <fullName evidence="2">AGAP013302-PA-like protein</fullName>
    </submittedName>
</protein>
<dbReference type="VEuPathDB" id="VectorBase:ASIS014047"/>
<dbReference type="EnsemblMetazoa" id="ASIC014330-RA">
    <property type="protein sequence ID" value="ASIC014330-PA"/>
    <property type="gene ID" value="ASIC014330"/>
</dbReference>
<proteinExistence type="predicted"/>
<reference evidence="3" key="2">
    <citation type="submission" date="2020-05" db="UniProtKB">
        <authorList>
            <consortium name="EnsemblMetazoa"/>
        </authorList>
    </citation>
    <scope>IDENTIFICATION</scope>
</reference>
<gene>
    <name evidence="2" type="ORF">ZHAS_00014330</name>
</gene>
<accession>A0A084W7Z3</accession>
<evidence type="ECO:0000313" key="4">
    <source>
        <dbReference type="Proteomes" id="UP000030765"/>
    </source>
</evidence>
<dbReference type="VEuPathDB" id="VectorBase:ASIC014330"/>
<dbReference type="OMA" id="QDHSVYV"/>
<evidence type="ECO:0000313" key="2">
    <source>
        <dbReference type="EMBL" id="KFB46337.1"/>
    </source>
</evidence>
<dbReference type="EMBL" id="ATLV01021325">
    <property type="status" value="NOT_ANNOTATED_CDS"/>
    <property type="molecule type" value="Genomic_DNA"/>
</dbReference>
<organism evidence="2">
    <name type="scientific">Anopheles sinensis</name>
    <name type="common">Mosquito</name>
    <dbReference type="NCBI Taxonomy" id="74873"/>
    <lineage>
        <taxon>Eukaryota</taxon>
        <taxon>Metazoa</taxon>
        <taxon>Ecdysozoa</taxon>
        <taxon>Arthropoda</taxon>
        <taxon>Hexapoda</taxon>
        <taxon>Insecta</taxon>
        <taxon>Pterygota</taxon>
        <taxon>Neoptera</taxon>
        <taxon>Endopterygota</taxon>
        <taxon>Diptera</taxon>
        <taxon>Nematocera</taxon>
        <taxon>Culicoidea</taxon>
        <taxon>Culicidae</taxon>
        <taxon>Anophelinae</taxon>
        <taxon>Anopheles</taxon>
    </lineage>
</organism>
<dbReference type="Proteomes" id="UP000030765">
    <property type="component" value="Unassembled WGS sequence"/>
</dbReference>
<evidence type="ECO:0000313" key="3">
    <source>
        <dbReference type="EnsemblMetazoa" id="ASIC014330-PA"/>
    </source>
</evidence>
<feature type="region of interest" description="Disordered" evidence="1">
    <location>
        <begin position="246"/>
        <end position="268"/>
    </location>
</feature>
<reference evidence="2 4" key="1">
    <citation type="journal article" date="2014" name="BMC Genomics">
        <title>Genome sequence of Anopheles sinensis provides insight into genetics basis of mosquito competence for malaria parasites.</title>
        <authorList>
            <person name="Zhou D."/>
            <person name="Zhang D."/>
            <person name="Ding G."/>
            <person name="Shi L."/>
            <person name="Hou Q."/>
            <person name="Ye Y."/>
            <person name="Xu Y."/>
            <person name="Zhou H."/>
            <person name="Xiong C."/>
            <person name="Li S."/>
            <person name="Yu J."/>
            <person name="Hong S."/>
            <person name="Yu X."/>
            <person name="Zou P."/>
            <person name="Chen C."/>
            <person name="Chang X."/>
            <person name="Wang W."/>
            <person name="Lv Y."/>
            <person name="Sun Y."/>
            <person name="Ma L."/>
            <person name="Shen B."/>
            <person name="Zhu C."/>
        </authorList>
    </citation>
    <scope>NUCLEOTIDE SEQUENCE [LARGE SCALE GENOMIC DNA]</scope>
</reference>
<dbReference type="AlphaFoldDB" id="A0A084W7Z3"/>
<sequence length="460" mass="52383">MPQRRSWKPPKQDHSVYVQQLFKDFLKRNHGKQTAVVPGDSRTNFVQTETTVRQRKQPGIFDRAVYARFERDANGAGFKRQAPSTGFKTGLMKWIDQQRNHRQQQHTVLQKTTRSDDYVNLPDNFFSGVEQMKMPIEVADRTLGNVTNNFVPPATSTPFERLASFGISGVLSDPDEFQPTAPDGSIQSEWQCFLKSVDKYLIHVTQDDHETSLVDKQRKELFDLLQDSSNNAQHLSQINPAKQPTLTTQRANDVPKSQGIENDPFGRPSWRDHSLISNQQYCPHRSPNLDITVSPPATFHRPVPNLPEDSREKNVRKNLESINRTNVTFLIEPFTESPCSLDTPQDDILLSASPPSPTLPSSPRDTLFDGRTFLLDQTRTEDTLMAKLDALLEEDDFSNEDDGLINFDFNFASQRNQTAMNITFPNHSRIAANFLDESLPLGKDRTDTNMYLSQEVTNLF</sequence>